<sequence length="210" mass="24023">MALILFSCNQTNNFYQGQVTDENNKPLEGVIVAEDRIDKHTKTDKDGYFKLDRSQDWLGDLIFVKEGYKTDTIPSVSNQAGETTEYQFIKNDTTIVRLQLVDKIKLGENIDEINAIAKNIYKKNGNVYVEIDMVQIKFKNIDERVIVNDNSKIRTYLIDSNTLIYSNDCKRLSPSELLKNKDTLLNDKSIIMIGQSKDGKMIDINFGCYG</sequence>
<reference evidence="1 2" key="1">
    <citation type="journal article" date="2015" name="Stand. Genomic Sci.">
        <title>Genomic Encyclopedia of Bacterial and Archaeal Type Strains, Phase III: the genomes of soil and plant-associated and newly described type strains.</title>
        <authorList>
            <person name="Whitman W.B."/>
            <person name="Woyke T."/>
            <person name="Klenk H.P."/>
            <person name="Zhou Y."/>
            <person name="Lilburn T.G."/>
            <person name="Beck B.J."/>
            <person name="De Vos P."/>
            <person name="Vandamme P."/>
            <person name="Eisen J.A."/>
            <person name="Garrity G."/>
            <person name="Hugenholtz P."/>
            <person name="Kyrpides N.C."/>
        </authorList>
    </citation>
    <scope>NUCLEOTIDE SEQUENCE [LARGE SCALE GENOMIC DNA]</scope>
    <source>
        <strain evidence="1 2">CGMCC 1.6847</strain>
    </source>
</reference>
<keyword evidence="2" id="KW-1185">Reference proteome</keyword>
<organism evidence="1 2">
    <name type="scientific">Flavobacterium tiangeerense</name>
    <dbReference type="NCBI Taxonomy" id="459471"/>
    <lineage>
        <taxon>Bacteria</taxon>
        <taxon>Pseudomonadati</taxon>
        <taxon>Bacteroidota</taxon>
        <taxon>Flavobacteriia</taxon>
        <taxon>Flavobacteriales</taxon>
        <taxon>Flavobacteriaceae</taxon>
        <taxon>Flavobacterium</taxon>
    </lineage>
</organism>
<dbReference type="InterPro" id="IPR008969">
    <property type="entry name" value="CarboxyPept-like_regulatory"/>
</dbReference>
<evidence type="ECO:0000313" key="2">
    <source>
        <dbReference type="Proteomes" id="UP000317519"/>
    </source>
</evidence>
<dbReference type="Pfam" id="PF13715">
    <property type="entry name" value="CarbopepD_reg_2"/>
    <property type="match status" value="1"/>
</dbReference>
<gene>
    <name evidence="1" type="ORF">IQ05_03223</name>
</gene>
<protein>
    <submittedName>
        <fullName evidence="1">Carboxypeptidase-like protein</fullName>
    </submittedName>
</protein>
<accession>A0ABY3FJ83</accession>
<dbReference type="EMBL" id="VLKO01000025">
    <property type="protein sequence ID" value="TWH98761.1"/>
    <property type="molecule type" value="Genomic_DNA"/>
</dbReference>
<dbReference type="SUPFAM" id="SSF49464">
    <property type="entry name" value="Carboxypeptidase regulatory domain-like"/>
    <property type="match status" value="1"/>
</dbReference>
<evidence type="ECO:0000313" key="1">
    <source>
        <dbReference type="EMBL" id="TWH98761.1"/>
    </source>
</evidence>
<dbReference type="Proteomes" id="UP000317519">
    <property type="component" value="Unassembled WGS sequence"/>
</dbReference>
<proteinExistence type="predicted"/>
<dbReference type="Gene3D" id="2.60.40.1120">
    <property type="entry name" value="Carboxypeptidase-like, regulatory domain"/>
    <property type="match status" value="1"/>
</dbReference>
<name>A0ABY3FJ83_9FLAO</name>
<comment type="caution">
    <text evidence="1">The sequence shown here is derived from an EMBL/GenBank/DDBJ whole genome shotgun (WGS) entry which is preliminary data.</text>
</comment>